<dbReference type="InterPro" id="IPR029044">
    <property type="entry name" value="Nucleotide-diphossugar_trans"/>
</dbReference>
<evidence type="ECO:0000313" key="3">
    <source>
        <dbReference type="Proteomes" id="UP001589688"/>
    </source>
</evidence>
<evidence type="ECO:0000259" key="1">
    <source>
        <dbReference type="Pfam" id="PF00535"/>
    </source>
</evidence>
<dbReference type="PANTHER" id="PTHR43179">
    <property type="entry name" value="RHAMNOSYLTRANSFERASE WBBL"/>
    <property type="match status" value="1"/>
</dbReference>
<sequence>MNDQSTLSPTVSIVIVCMNNPENLCRCLDSIRKYTSVSYECLVVAYLFSRENLEKIRAAYPWPTIIESNETRGFSENNNLALRRAAGKYCLVINDDTELKMPCVDKLVETIEALPPQVAVVSPKGILGNGRIQYCGRAAHTPLTYTLGAFGLWNERRINRRNPVHGIFKSHDIIGAYFLIKTSVFREIGWFDEQYFFTPEDIAVSYTLRRRGYECWVDADAEIVHYEGMTGRSLSPVQTATGPAGFVGTMLFCGGGSRWGYWLHTLLHVPYLVGQYVYHTARSRGKADPERYRMLAWKDRNTLSVCFTGKTPKQVFQKFYARCQHRP</sequence>
<evidence type="ECO:0000313" key="2">
    <source>
        <dbReference type="EMBL" id="MFB9896958.1"/>
    </source>
</evidence>
<dbReference type="SUPFAM" id="SSF53448">
    <property type="entry name" value="Nucleotide-diphospho-sugar transferases"/>
    <property type="match status" value="1"/>
</dbReference>
<dbReference type="RefSeq" id="WP_005847215.1">
    <property type="nucleotide sequence ID" value="NZ_JADU01000008.1"/>
</dbReference>
<organism evidence="2 3">
    <name type="scientific">Hallella seregens ATCC 51272</name>
    <dbReference type="NCBI Taxonomy" id="1336250"/>
    <lineage>
        <taxon>Bacteria</taxon>
        <taxon>Pseudomonadati</taxon>
        <taxon>Bacteroidota</taxon>
        <taxon>Bacteroidia</taxon>
        <taxon>Bacteroidales</taxon>
        <taxon>Prevotellaceae</taxon>
        <taxon>Hallella</taxon>
    </lineage>
</organism>
<keyword evidence="2" id="KW-0328">Glycosyltransferase</keyword>
<dbReference type="Proteomes" id="UP001589688">
    <property type="component" value="Unassembled WGS sequence"/>
</dbReference>
<dbReference type="EMBL" id="JBHLZF010000001">
    <property type="protein sequence ID" value="MFB9896958.1"/>
    <property type="molecule type" value="Genomic_DNA"/>
</dbReference>
<feature type="domain" description="Glycosyltransferase 2-like" evidence="1">
    <location>
        <begin position="12"/>
        <end position="189"/>
    </location>
</feature>
<protein>
    <submittedName>
        <fullName evidence="2">Glycosyltransferase</fullName>
        <ecNumber evidence="2">2.4.-.-</ecNumber>
    </submittedName>
</protein>
<dbReference type="InterPro" id="IPR001173">
    <property type="entry name" value="Glyco_trans_2-like"/>
</dbReference>
<dbReference type="EC" id="2.4.-.-" evidence="2"/>
<keyword evidence="3" id="KW-1185">Reference proteome</keyword>
<dbReference type="GO" id="GO:0016757">
    <property type="term" value="F:glycosyltransferase activity"/>
    <property type="evidence" value="ECO:0007669"/>
    <property type="project" value="UniProtKB-KW"/>
</dbReference>
<proteinExistence type="predicted"/>
<gene>
    <name evidence="2" type="ORF">ACFFK8_03780</name>
</gene>
<reference evidence="2 3" key="1">
    <citation type="submission" date="2024-09" db="EMBL/GenBank/DDBJ databases">
        <authorList>
            <person name="Sun Q."/>
            <person name="Mori K."/>
        </authorList>
    </citation>
    <scope>NUCLEOTIDE SEQUENCE [LARGE SCALE GENOMIC DNA]</scope>
    <source>
        <strain evidence="2 3">ATCC 51272</strain>
    </source>
</reference>
<dbReference type="PANTHER" id="PTHR43179:SF7">
    <property type="entry name" value="RHAMNOSYLTRANSFERASE WBBL"/>
    <property type="match status" value="1"/>
</dbReference>
<name>A0ABV5ZJT8_9BACT</name>
<accession>A0ABV5ZJT8</accession>
<dbReference type="Gene3D" id="3.90.550.10">
    <property type="entry name" value="Spore Coat Polysaccharide Biosynthesis Protein SpsA, Chain A"/>
    <property type="match status" value="1"/>
</dbReference>
<comment type="caution">
    <text evidence="2">The sequence shown here is derived from an EMBL/GenBank/DDBJ whole genome shotgun (WGS) entry which is preliminary data.</text>
</comment>
<dbReference type="Pfam" id="PF00535">
    <property type="entry name" value="Glycos_transf_2"/>
    <property type="match status" value="1"/>
</dbReference>
<keyword evidence="2" id="KW-0808">Transferase</keyword>